<name>A0A8S0S6D4_OLEEU</name>
<feature type="transmembrane region" description="Helical" evidence="1">
    <location>
        <begin position="51"/>
        <end position="73"/>
    </location>
</feature>
<organism evidence="2 3">
    <name type="scientific">Olea europaea subsp. europaea</name>
    <dbReference type="NCBI Taxonomy" id="158383"/>
    <lineage>
        <taxon>Eukaryota</taxon>
        <taxon>Viridiplantae</taxon>
        <taxon>Streptophyta</taxon>
        <taxon>Embryophyta</taxon>
        <taxon>Tracheophyta</taxon>
        <taxon>Spermatophyta</taxon>
        <taxon>Magnoliopsida</taxon>
        <taxon>eudicotyledons</taxon>
        <taxon>Gunneridae</taxon>
        <taxon>Pentapetalae</taxon>
        <taxon>asterids</taxon>
        <taxon>lamiids</taxon>
        <taxon>Lamiales</taxon>
        <taxon>Oleaceae</taxon>
        <taxon>Oleeae</taxon>
        <taxon>Olea</taxon>
    </lineage>
</organism>
<keyword evidence="1" id="KW-1133">Transmembrane helix</keyword>
<evidence type="ECO:0000313" key="3">
    <source>
        <dbReference type="Proteomes" id="UP000594638"/>
    </source>
</evidence>
<dbReference type="Proteomes" id="UP000594638">
    <property type="component" value="Unassembled WGS sequence"/>
</dbReference>
<dbReference type="EMBL" id="CACTIH010003887">
    <property type="protein sequence ID" value="CAA2986776.1"/>
    <property type="molecule type" value="Genomic_DNA"/>
</dbReference>
<proteinExistence type="predicted"/>
<keyword evidence="1" id="KW-0472">Membrane</keyword>
<keyword evidence="3" id="KW-1185">Reference proteome</keyword>
<feature type="transmembrane region" description="Helical" evidence="1">
    <location>
        <begin position="12"/>
        <end position="39"/>
    </location>
</feature>
<accession>A0A8S0S6D4</accession>
<evidence type="ECO:0000256" key="1">
    <source>
        <dbReference type="SAM" id="Phobius"/>
    </source>
</evidence>
<sequence length="114" mass="12558">MALSPSPWNMVFSLVTMTVAGSMIQGFIKVIPICLTCLWRCITIGRSYTTMSVIGMGLKIMFLGVLVMVYVVWLEPGLSPRNQLTMGKRGLESLQGTLSWNLSKEPQGSTNKTI</sequence>
<comment type="caution">
    <text evidence="2">The sequence shown here is derived from an EMBL/GenBank/DDBJ whole genome shotgun (WGS) entry which is preliminary data.</text>
</comment>
<dbReference type="Gramene" id="OE9A070912T1">
    <property type="protein sequence ID" value="OE9A070912C1"/>
    <property type="gene ID" value="OE9A070912"/>
</dbReference>
<reference evidence="2 3" key="1">
    <citation type="submission" date="2019-12" db="EMBL/GenBank/DDBJ databases">
        <authorList>
            <person name="Alioto T."/>
            <person name="Alioto T."/>
            <person name="Gomez Garrido J."/>
        </authorList>
    </citation>
    <scope>NUCLEOTIDE SEQUENCE [LARGE SCALE GENOMIC DNA]</scope>
</reference>
<evidence type="ECO:0000313" key="2">
    <source>
        <dbReference type="EMBL" id="CAA2986776.1"/>
    </source>
</evidence>
<gene>
    <name evidence="2" type="ORF">OLEA9_A070912</name>
</gene>
<dbReference type="AlphaFoldDB" id="A0A8S0S6D4"/>
<protein>
    <submittedName>
        <fullName evidence="2">Uncharacterized protein</fullName>
    </submittedName>
</protein>
<keyword evidence="1" id="KW-0812">Transmembrane</keyword>